<dbReference type="InterPro" id="IPR026820">
    <property type="entry name" value="VioB/RebD_dom"/>
</dbReference>
<dbReference type="InterPro" id="IPR012347">
    <property type="entry name" value="Ferritin-like"/>
</dbReference>
<dbReference type="PANTHER" id="PTHR34400:SF4">
    <property type="entry name" value="MEMBRANE PROTEIN"/>
    <property type="match status" value="1"/>
</dbReference>
<feature type="domain" description="Iminophenyl-pyruvate dimer synthase" evidence="1">
    <location>
        <begin position="32"/>
        <end position="128"/>
    </location>
</feature>
<gene>
    <name evidence="2" type="ORF">ABI908_06250</name>
</gene>
<accession>A0ABV0IR04</accession>
<evidence type="ECO:0000259" key="1">
    <source>
        <dbReference type="Pfam" id="PF12902"/>
    </source>
</evidence>
<dbReference type="Proteomes" id="UP001462502">
    <property type="component" value="Unassembled WGS sequence"/>
</dbReference>
<dbReference type="Gene3D" id="1.20.1260.10">
    <property type="match status" value="1"/>
</dbReference>
<evidence type="ECO:0000313" key="3">
    <source>
        <dbReference type="Proteomes" id="UP001462502"/>
    </source>
</evidence>
<name>A0ABV0IR04_9NEIS</name>
<evidence type="ECO:0000313" key="2">
    <source>
        <dbReference type="EMBL" id="MEO9383719.1"/>
    </source>
</evidence>
<dbReference type="EMBL" id="JBDXMI010000001">
    <property type="protein sequence ID" value="MEO9383719.1"/>
    <property type="molecule type" value="Genomic_DNA"/>
</dbReference>
<organism evidence="2 3">
    <name type="scientific">Chromobacterium phragmitis</name>
    <dbReference type="NCBI Taxonomy" id="2202141"/>
    <lineage>
        <taxon>Bacteria</taxon>
        <taxon>Pseudomonadati</taxon>
        <taxon>Pseudomonadota</taxon>
        <taxon>Betaproteobacteria</taxon>
        <taxon>Neisseriales</taxon>
        <taxon>Chromobacteriaceae</taxon>
        <taxon>Chromobacterium</taxon>
    </lineage>
</organism>
<dbReference type="RefSeq" id="WP_347936995.1">
    <property type="nucleotide sequence ID" value="NZ_CP158160.1"/>
</dbReference>
<reference evidence="2 3" key="1">
    <citation type="submission" date="2024-05" db="EMBL/GenBank/DDBJ databases">
        <authorList>
            <person name="De Oliveira J.P."/>
            <person name="Noriler S.A."/>
            <person name="De Oliveira A.G."/>
            <person name="Sipoli D.S."/>
        </authorList>
    </citation>
    <scope>NUCLEOTIDE SEQUENCE [LARGE SCALE GENOMIC DNA]</scope>
    <source>
        <strain evidence="2 3">LABIM192</strain>
    </source>
</reference>
<protein>
    <submittedName>
        <fullName evidence="2">Ferritin-like domain-containing protein</fullName>
    </submittedName>
</protein>
<comment type="caution">
    <text evidence="2">The sequence shown here is derived from an EMBL/GenBank/DDBJ whole genome shotgun (WGS) entry which is preliminary data.</text>
</comment>
<sequence length="308" mass="33074">MSESPAYLDKPHCAPAPPSRQILGADGFRATLRQALRREHGLIPPLLAARFSLKPGAHRPAAALLEAAVAAQFRRMSLAACLLRSAGESPCLTDRGFLPDYPESLPLSAAHAPPLGIERFAPRLLRETLLPHLSPPDGAPGPYRSLRRRLESGDAAIVLAASGNQALAALERPSGRDALLADELSDFASHQQDRDFDHDGVWAMPANASILHHPASSAERKLLTRFAACYARMLSALEPVLGDSRLLLEQAEGPLFDLRLLAAGLMNPAAFSPVSGSNSPPLGLCFVRPKPEAFRATQKARMRTCGLF</sequence>
<dbReference type="PANTHER" id="PTHR34400">
    <property type="match status" value="1"/>
</dbReference>
<keyword evidence="3" id="KW-1185">Reference proteome</keyword>
<proteinExistence type="predicted"/>
<dbReference type="Pfam" id="PF12902">
    <property type="entry name" value="Ferritin-like"/>
    <property type="match status" value="1"/>
</dbReference>